<name>A0A0E3K0K8_CLOSL</name>
<comment type="similarity">
    <text evidence="1">Belongs to the bacterial solute-binding protein 8 family.</text>
</comment>
<dbReference type="GO" id="GO:0071281">
    <property type="term" value="P:cellular response to iron ion"/>
    <property type="evidence" value="ECO:0007669"/>
    <property type="project" value="TreeGrafter"/>
</dbReference>
<dbReference type="STRING" id="1548.CSCA_1977"/>
<proteinExistence type="inferred from homology"/>
<feature type="domain" description="Fe/B12 periplasmic-binding" evidence="3">
    <location>
        <begin position="59"/>
        <end position="331"/>
    </location>
</feature>
<dbReference type="AlphaFoldDB" id="A0A0E3K0K8"/>
<accession>A0A0E3K0K8</accession>
<dbReference type="Pfam" id="PF01497">
    <property type="entry name" value="Peripla_BP_2"/>
    <property type="match status" value="1"/>
</dbReference>
<dbReference type="PROSITE" id="PS51257">
    <property type="entry name" value="PROKAR_LIPOPROTEIN"/>
    <property type="match status" value="1"/>
</dbReference>
<evidence type="ECO:0000256" key="2">
    <source>
        <dbReference type="SAM" id="Phobius"/>
    </source>
</evidence>
<dbReference type="Gene3D" id="1.20.58.2180">
    <property type="match status" value="1"/>
</dbReference>
<keyword evidence="2" id="KW-0472">Membrane</keyword>
<dbReference type="InterPro" id="IPR002491">
    <property type="entry name" value="ABC_transptr_periplasmic_BD"/>
</dbReference>
<dbReference type="PANTHER" id="PTHR30535:SF34">
    <property type="entry name" value="MOLYBDATE-BINDING PROTEIN MOLA"/>
    <property type="match status" value="1"/>
</dbReference>
<gene>
    <name evidence="4" type="ORF">CSCA_1977</name>
</gene>
<evidence type="ECO:0000313" key="5">
    <source>
        <dbReference type="Proteomes" id="UP000033115"/>
    </source>
</evidence>
<dbReference type="PROSITE" id="PS50983">
    <property type="entry name" value="FE_B12_PBP"/>
    <property type="match status" value="1"/>
</dbReference>
<keyword evidence="5" id="KW-1185">Reference proteome</keyword>
<dbReference type="Proteomes" id="UP000033115">
    <property type="component" value="Chromosome"/>
</dbReference>
<dbReference type="RefSeq" id="WP_029160416.1">
    <property type="nucleotide sequence ID" value="NZ_CP009933.1"/>
</dbReference>
<evidence type="ECO:0000256" key="1">
    <source>
        <dbReference type="ARBA" id="ARBA00008814"/>
    </source>
</evidence>
<dbReference type="PANTHER" id="PTHR30535">
    <property type="entry name" value="VITAMIN B12-BINDING PROTEIN"/>
    <property type="match status" value="1"/>
</dbReference>
<dbReference type="Gene3D" id="3.40.50.1980">
    <property type="entry name" value="Nitrogenase molybdenum iron protein domain"/>
    <property type="match status" value="2"/>
</dbReference>
<keyword evidence="2" id="KW-1133">Transmembrane helix</keyword>
<dbReference type="CDD" id="cd01142">
    <property type="entry name" value="TroA_e"/>
    <property type="match status" value="1"/>
</dbReference>
<keyword evidence="2" id="KW-0812">Transmembrane</keyword>
<feature type="transmembrane region" description="Helical" evidence="2">
    <location>
        <begin position="7"/>
        <end position="26"/>
    </location>
</feature>
<protein>
    <submittedName>
        <fullName evidence="4">Periplasmic binding protein</fullName>
    </submittedName>
</protein>
<evidence type="ECO:0000313" key="4">
    <source>
        <dbReference type="EMBL" id="AKA69102.1"/>
    </source>
</evidence>
<dbReference type="SUPFAM" id="SSF53807">
    <property type="entry name" value="Helical backbone' metal receptor"/>
    <property type="match status" value="1"/>
</dbReference>
<dbReference type="HOGENOM" id="CLU_038034_13_1_9"/>
<reference evidence="4 5" key="1">
    <citation type="journal article" date="2015" name="J. Biotechnol.">
        <title>Complete genome sequence of a malodorant-producing acetogen, Clostridium scatologenes ATCC 25775(T).</title>
        <authorList>
            <person name="Zhu Z."/>
            <person name="Guo T."/>
            <person name="Zheng H."/>
            <person name="Song T."/>
            <person name="Ouyang P."/>
            <person name="Xie J."/>
        </authorList>
    </citation>
    <scope>NUCLEOTIDE SEQUENCE [LARGE SCALE GENOMIC DNA]</scope>
    <source>
        <strain evidence="4 5">ATCC 25775</strain>
    </source>
</reference>
<organism evidence="4 5">
    <name type="scientific">Clostridium scatologenes</name>
    <dbReference type="NCBI Taxonomy" id="1548"/>
    <lineage>
        <taxon>Bacteria</taxon>
        <taxon>Bacillati</taxon>
        <taxon>Bacillota</taxon>
        <taxon>Clostridia</taxon>
        <taxon>Eubacteriales</taxon>
        <taxon>Clostridiaceae</taxon>
        <taxon>Clostridium</taxon>
    </lineage>
</organism>
<dbReference type="KEGG" id="csq:CSCA_1977"/>
<dbReference type="EMBL" id="CP009933">
    <property type="protein sequence ID" value="AKA69102.1"/>
    <property type="molecule type" value="Genomic_DNA"/>
</dbReference>
<dbReference type="InterPro" id="IPR050902">
    <property type="entry name" value="ABC_Transporter_SBP"/>
</dbReference>
<sequence>MIRKKKTIISSIMIFCMIACSVLLAFTGCGKKAEAPKAETQIITDDAGRKVTIPLKVNKCYYTSPIGMIMVYSLAPDKMAGLSMKLTDNEKKYIPSKYSSLPFLGGLQMNGNINTEQLAKVKPDVIFSIGPDAINKTSVSAADKLQQQINIPVIVIDSSFEKIDKAYTLMGKILGAEEKAKELINYCNNTVKEVTTATKDIPKEKRVNVYYAEGPKGLTTEPAGSSHALVLDMVNGNNVAKVQAKGGSGMSDVSMEQVLSWNPDVIISWGKDDDGASDLIKSSQNWKSINAVKSGKIYEIPSEPFNWFDRPPSINRYLGLKWLAATLYPEVYKVDIVKEVKEFYSLFYHINISDDDAKALLKNSAK</sequence>
<evidence type="ECO:0000259" key="3">
    <source>
        <dbReference type="PROSITE" id="PS50983"/>
    </source>
</evidence>